<feature type="compositionally biased region" description="Low complexity" evidence="1">
    <location>
        <begin position="49"/>
        <end position="69"/>
    </location>
</feature>
<evidence type="ECO:0000256" key="1">
    <source>
        <dbReference type="SAM" id="MobiDB-lite"/>
    </source>
</evidence>
<feature type="compositionally biased region" description="Basic and acidic residues" evidence="1">
    <location>
        <begin position="311"/>
        <end position="322"/>
    </location>
</feature>
<dbReference type="STRING" id="454130.A0A0U5G2F1"/>
<reference evidence="3" key="1">
    <citation type="journal article" date="2016" name="Genome Announc.">
        <title>Draft genome sequences of fungus Aspergillus calidoustus.</title>
        <authorList>
            <person name="Horn F."/>
            <person name="Linde J."/>
            <person name="Mattern D.J."/>
            <person name="Walther G."/>
            <person name="Guthke R."/>
            <person name="Scherlach K."/>
            <person name="Martin K."/>
            <person name="Brakhage A.A."/>
            <person name="Petzke L."/>
            <person name="Valiante V."/>
        </authorList>
    </citation>
    <scope>NUCLEOTIDE SEQUENCE [LARGE SCALE GENOMIC DNA]</scope>
    <source>
        <strain evidence="3">SF006504</strain>
    </source>
</reference>
<organism evidence="2 3">
    <name type="scientific">Aspergillus calidoustus</name>
    <dbReference type="NCBI Taxonomy" id="454130"/>
    <lineage>
        <taxon>Eukaryota</taxon>
        <taxon>Fungi</taxon>
        <taxon>Dikarya</taxon>
        <taxon>Ascomycota</taxon>
        <taxon>Pezizomycotina</taxon>
        <taxon>Eurotiomycetes</taxon>
        <taxon>Eurotiomycetidae</taxon>
        <taxon>Eurotiales</taxon>
        <taxon>Aspergillaceae</taxon>
        <taxon>Aspergillus</taxon>
        <taxon>Aspergillus subgen. Nidulantes</taxon>
    </lineage>
</organism>
<dbReference type="OrthoDB" id="2402960at2759"/>
<dbReference type="OMA" id="PFAQTAS"/>
<proteinExistence type="predicted"/>
<evidence type="ECO:0000313" key="2">
    <source>
        <dbReference type="EMBL" id="CEL05085.1"/>
    </source>
</evidence>
<feature type="compositionally biased region" description="Basic and acidic residues" evidence="1">
    <location>
        <begin position="190"/>
        <end position="249"/>
    </location>
</feature>
<keyword evidence="3" id="KW-1185">Reference proteome</keyword>
<dbReference type="Proteomes" id="UP000054771">
    <property type="component" value="Unassembled WGS sequence"/>
</dbReference>
<feature type="compositionally biased region" description="Polar residues" evidence="1">
    <location>
        <begin position="323"/>
        <end position="332"/>
    </location>
</feature>
<dbReference type="AlphaFoldDB" id="A0A0U5G2F1"/>
<name>A0A0U5G2F1_ASPCI</name>
<feature type="compositionally biased region" description="Low complexity" evidence="1">
    <location>
        <begin position="23"/>
        <end position="42"/>
    </location>
</feature>
<evidence type="ECO:0000313" key="3">
    <source>
        <dbReference type="Proteomes" id="UP000054771"/>
    </source>
</evidence>
<feature type="compositionally biased region" description="Basic residues" evidence="1">
    <location>
        <begin position="292"/>
        <end position="309"/>
    </location>
</feature>
<accession>A0A0U5G2F1</accession>
<feature type="region of interest" description="Disordered" evidence="1">
    <location>
        <begin position="1"/>
        <end position="382"/>
    </location>
</feature>
<protein>
    <submittedName>
        <fullName evidence="2">Uncharacterized protein</fullName>
    </submittedName>
</protein>
<feature type="compositionally biased region" description="Basic and acidic residues" evidence="1">
    <location>
        <begin position="97"/>
        <end position="108"/>
    </location>
</feature>
<dbReference type="EMBL" id="CDMC01000005">
    <property type="protein sequence ID" value="CEL05085.1"/>
    <property type="molecule type" value="Genomic_DNA"/>
</dbReference>
<sequence>MADMDEFAQTRGGDDLFDDEIIPVTAEEQQQQPPPVQQQQSPAEPPAVKEPVAAPVVDRDTTPATTDAPPRQRGERRGRGRGRGGRGGRGAQNAGSRRSDGPKSKTEEGAAESEPQNGEENTAEAAGEKAEQPSNEEAAATPADAPRVPAVRGDRSATGGVKKPKLTEEELSQRIAAARENAAKKAAAHARAEADQASFMEREKIAEKKRREERANRRVMDTERERNRLRKLEALGGREWDADKPEEQFSSRGGRGQFRRGMHGGVSGYTRRGFEDSQTGEDSPDSNTPQPHGHRGRGRGRGGRGRGNHRGFQDRPSGDRPSDTTPQPTPVITNEAEFPSLPGAEKKDTAAGDSAPPSNDKTKPLSPISGATWADEVEASRE</sequence>
<gene>
    <name evidence="2" type="ORF">ASPCAL06205</name>
</gene>